<proteinExistence type="predicted"/>
<dbReference type="GO" id="GO:0000118">
    <property type="term" value="C:histone deacetylase complex"/>
    <property type="evidence" value="ECO:0007669"/>
    <property type="project" value="TreeGrafter"/>
</dbReference>
<dbReference type="FunFam" id="1.25.40.10:FF:000112">
    <property type="entry name" value="FAM10 family protein"/>
    <property type="match status" value="1"/>
</dbReference>
<dbReference type="AlphaFoldDB" id="A0AAD4JEB7"/>
<dbReference type="InterPro" id="IPR011990">
    <property type="entry name" value="TPR-like_helical_dom_sf"/>
</dbReference>
<evidence type="ECO:0000313" key="6">
    <source>
        <dbReference type="Proteomes" id="UP001190926"/>
    </source>
</evidence>
<keyword evidence="6" id="KW-1185">Reference proteome</keyword>
<dbReference type="SMART" id="SM00028">
    <property type="entry name" value="TPR"/>
    <property type="match status" value="3"/>
</dbReference>
<evidence type="ECO:0000259" key="4">
    <source>
        <dbReference type="PROSITE" id="PS51352"/>
    </source>
</evidence>
<organism evidence="5 6">
    <name type="scientific">Perilla frutescens var. hirtella</name>
    <name type="common">Perilla citriodora</name>
    <name type="synonym">Perilla setoyensis</name>
    <dbReference type="NCBI Taxonomy" id="608512"/>
    <lineage>
        <taxon>Eukaryota</taxon>
        <taxon>Viridiplantae</taxon>
        <taxon>Streptophyta</taxon>
        <taxon>Embryophyta</taxon>
        <taxon>Tracheophyta</taxon>
        <taxon>Spermatophyta</taxon>
        <taxon>Magnoliopsida</taxon>
        <taxon>eudicotyledons</taxon>
        <taxon>Gunneridae</taxon>
        <taxon>Pentapetalae</taxon>
        <taxon>asterids</taxon>
        <taxon>lamiids</taxon>
        <taxon>Lamiales</taxon>
        <taxon>Lamiaceae</taxon>
        <taxon>Nepetoideae</taxon>
        <taxon>Elsholtzieae</taxon>
        <taxon>Perilla</taxon>
    </lineage>
</organism>
<dbReference type="GO" id="GO:0006950">
    <property type="term" value="P:response to stress"/>
    <property type="evidence" value="ECO:0007669"/>
    <property type="project" value="UniProtKB-ARBA"/>
</dbReference>
<dbReference type="Gene3D" id="1.25.40.10">
    <property type="entry name" value="Tetratricopeptide repeat domain"/>
    <property type="match status" value="1"/>
</dbReference>
<evidence type="ECO:0000313" key="5">
    <source>
        <dbReference type="EMBL" id="KAH6832261.1"/>
    </source>
</evidence>
<dbReference type="PANTHER" id="PTHR45883:SF7">
    <property type="entry name" value="TPR REPEAT-CONTAINING THIOREDOXIN TDX"/>
    <property type="match status" value="1"/>
</dbReference>
<evidence type="ECO:0000256" key="2">
    <source>
        <dbReference type="ARBA" id="ARBA00022803"/>
    </source>
</evidence>
<reference evidence="5 6" key="1">
    <citation type="journal article" date="2021" name="Nat. Commun.">
        <title>Incipient diploidization of the medicinal plant Perilla within 10,000 years.</title>
        <authorList>
            <person name="Zhang Y."/>
            <person name="Shen Q."/>
            <person name="Leng L."/>
            <person name="Zhang D."/>
            <person name="Chen S."/>
            <person name="Shi Y."/>
            <person name="Ning Z."/>
            <person name="Chen S."/>
        </authorList>
    </citation>
    <scope>NUCLEOTIDE SEQUENCE [LARGE SCALE GENOMIC DNA]</scope>
    <source>
        <strain evidence="6">cv. PC099</strain>
    </source>
</reference>
<evidence type="ECO:0000256" key="1">
    <source>
        <dbReference type="ARBA" id="ARBA00022737"/>
    </source>
</evidence>
<dbReference type="GO" id="GO:0030544">
    <property type="term" value="F:Hsp70 protein binding"/>
    <property type="evidence" value="ECO:0007669"/>
    <property type="project" value="TreeGrafter"/>
</dbReference>
<gene>
    <name evidence="5" type="ORF">C2S53_005610</name>
</gene>
<dbReference type="Pfam" id="PF00085">
    <property type="entry name" value="Thioredoxin"/>
    <property type="match status" value="1"/>
</dbReference>
<dbReference type="InterPro" id="IPR036249">
    <property type="entry name" value="Thioredoxin-like_sf"/>
</dbReference>
<sequence length="331" mass="37368">MLRSMYLKFIESNKDSALVDDSMEVEIIESDVDLDNSDVVEPDYDPPKQMGDPSVGVTEENREAAQVPKSMAMDALLEGKLDTAIDHLTEAIILNPKSAILFASRANVFVKLKKPNAAIRDAEAALKINADLGKGYKARGMAKVQLGLWEEAVKDLRTTSKLDFDEEAIMMLKKVEVNVKKIVEHRKKYENLRKARGQRKAELERLRKMQEAHDEFASMLKDGQVIRIDSSEDLKTKLNAASKLSRLAIVYFTAKWCGPCCHIGPIYTTIASKYPKAVFLKVDIDEVREAAAEWRIQSIPSFYLSKNGEVVHEQLEISMNSLENQIIHHYV</sequence>
<dbReference type="InterPro" id="IPR013766">
    <property type="entry name" value="Thioredoxin_domain"/>
</dbReference>
<evidence type="ECO:0000256" key="3">
    <source>
        <dbReference type="SAM" id="MobiDB-lite"/>
    </source>
</evidence>
<dbReference type="InterPro" id="IPR017937">
    <property type="entry name" value="Thioredoxin_CS"/>
</dbReference>
<comment type="caution">
    <text evidence="5">The sequence shown here is derived from an EMBL/GenBank/DDBJ whole genome shotgun (WGS) entry which is preliminary data.</text>
</comment>
<dbReference type="InterPro" id="IPR019734">
    <property type="entry name" value="TPR_rpt"/>
</dbReference>
<keyword evidence="2" id="KW-0802">TPR repeat</keyword>
<accession>A0AAD4JEB7</accession>
<protein>
    <submittedName>
        <fullName evidence="5">Tetraticopeptide domain-containing thioredoxin</fullName>
    </submittedName>
</protein>
<name>A0AAD4JEB7_PERFH</name>
<dbReference type="SUPFAM" id="SSF48452">
    <property type="entry name" value="TPR-like"/>
    <property type="match status" value="1"/>
</dbReference>
<dbReference type="PANTHER" id="PTHR45883">
    <property type="entry name" value="HSC70-INTERACTING PROTEIN"/>
    <property type="match status" value="1"/>
</dbReference>
<dbReference type="EMBL" id="SDAM02000072">
    <property type="protein sequence ID" value="KAH6832261.1"/>
    <property type="molecule type" value="Genomic_DNA"/>
</dbReference>
<keyword evidence="1" id="KW-0677">Repeat</keyword>
<feature type="region of interest" description="Disordered" evidence="3">
    <location>
        <begin position="36"/>
        <end position="56"/>
    </location>
</feature>
<dbReference type="Gene3D" id="3.40.30.10">
    <property type="entry name" value="Glutaredoxin"/>
    <property type="match status" value="1"/>
</dbReference>
<dbReference type="PROSITE" id="PS51352">
    <property type="entry name" value="THIOREDOXIN_2"/>
    <property type="match status" value="1"/>
</dbReference>
<dbReference type="CDD" id="cd02947">
    <property type="entry name" value="TRX_family"/>
    <property type="match status" value="1"/>
</dbReference>
<dbReference type="Proteomes" id="UP001190926">
    <property type="component" value="Unassembled WGS sequence"/>
</dbReference>
<dbReference type="PROSITE" id="PS00194">
    <property type="entry name" value="THIOREDOXIN_1"/>
    <property type="match status" value="1"/>
</dbReference>
<feature type="domain" description="Thioredoxin" evidence="4">
    <location>
        <begin position="206"/>
        <end position="331"/>
    </location>
</feature>
<dbReference type="SUPFAM" id="SSF52833">
    <property type="entry name" value="Thioredoxin-like"/>
    <property type="match status" value="1"/>
</dbReference>